<evidence type="ECO:0000313" key="2">
    <source>
        <dbReference type="EMBL" id="QCW98706.1"/>
    </source>
</evidence>
<dbReference type="AlphaFoldDB" id="A0A5B7SJV2"/>
<dbReference type="RefSeq" id="WP_138851061.1">
    <property type="nucleotide sequence ID" value="NZ_CP040710.1"/>
</dbReference>
<name>A0A5B7SJV2_9FLAO</name>
<dbReference type="OrthoDB" id="1410794at2"/>
<gene>
    <name evidence="2" type="ORF">FGM00_00670</name>
</gene>
<dbReference type="KEGG" id="asag:FGM00_00670"/>
<proteinExistence type="predicted"/>
<evidence type="ECO:0000313" key="3">
    <source>
        <dbReference type="Proteomes" id="UP000310017"/>
    </source>
</evidence>
<dbReference type="Proteomes" id="UP000310017">
    <property type="component" value="Chromosome"/>
</dbReference>
<feature type="compositionally biased region" description="Basic and acidic residues" evidence="1">
    <location>
        <begin position="556"/>
        <end position="572"/>
    </location>
</feature>
<dbReference type="PANTHER" id="PTHR14383:SF7">
    <property type="entry name" value="PH DOMAIN-CONTAINING PROTEIN"/>
    <property type="match status" value="1"/>
</dbReference>
<organism evidence="2 3">
    <name type="scientific">Aggregatimonas sangjinii</name>
    <dbReference type="NCBI Taxonomy" id="2583587"/>
    <lineage>
        <taxon>Bacteria</taxon>
        <taxon>Pseudomonadati</taxon>
        <taxon>Bacteroidota</taxon>
        <taxon>Flavobacteriia</taxon>
        <taxon>Flavobacteriales</taxon>
        <taxon>Flavobacteriaceae</taxon>
        <taxon>Aggregatimonas</taxon>
    </lineage>
</organism>
<keyword evidence="3" id="KW-1185">Reference proteome</keyword>
<evidence type="ECO:0000256" key="1">
    <source>
        <dbReference type="SAM" id="MobiDB-lite"/>
    </source>
</evidence>
<dbReference type="Pfam" id="PF11751">
    <property type="entry name" value="PorP_SprF"/>
    <property type="match status" value="1"/>
</dbReference>
<reference evidence="2 3" key="1">
    <citation type="submission" date="2019-05" db="EMBL/GenBank/DDBJ databases">
        <title>Genome sequencing of F202Z8.</title>
        <authorList>
            <person name="Kwon Y.M."/>
        </authorList>
    </citation>
    <scope>NUCLEOTIDE SEQUENCE [LARGE SCALE GENOMIC DNA]</scope>
    <source>
        <strain evidence="2 3">F202Z8</strain>
    </source>
</reference>
<accession>A0A5B7SJV2</accession>
<sequence length="711" mass="79243">MIANHNKLDLGKYVLSILKDCSHRKVVLTVLVLLSVATLFSQRIVFPGQGLLVPHLNDPSYIGVENRVKVTGILQVSDSERRQHTQFIYAQIPVSEKLSFGADYFKDALELYSYSTAMVSANSKFEFGGENSYLRLGVSAGIDSRRQTGFPVTEIPNMEPFVPRLNEGDTSFTYRFGIHYTYNALSVGGTYNKLPIQSTLARENQEDLIGYWIKDGFTAQIRYSLYVSDNIRLTPIVSYLSYANDPIYEGAVLVDVGDRFSASISYKNDYSINPAVRYEFLETFQVGYSYEKSFGDVTFEDVHSLSLSYKFKGDGPDESDWKKAAVANNRKIAAIKRKKPKKEKNEVPETDVDKQVTDEAVQKEAAEQEEPKKAAAEREAQEKETAEKEAAAREVTQKEALAKETAEKEAAQKEAAERQAAQEAAEREAAEKEAAQKEATKRKAAREAAAQEAAQKEALAKEAAEKEAAQKEAAERQAAQEAAEREAAEQEAAKKEAEQRAAERRAAELQEAAQKEATERKAAQEAAERQEAERKAVELQEAAQKEAVEQKAAQEAAEKEAEQREAERKAVELQEAAAQKAAQEAAAEKVATEREVQEKIVQEGEPVTENEAEKIEAVDLAPLPPRFAKDGSVMKAGYYVIVGTFNTMAQAEAEKARLSNLEYYTAIGLKEGDDTFYLYVDYDDVNDDAKKRLRAHNLDPNFRKAYLLEVD</sequence>
<feature type="compositionally biased region" description="Basic and acidic residues" evidence="1">
    <location>
        <begin position="482"/>
        <end position="549"/>
    </location>
</feature>
<protein>
    <submittedName>
        <fullName evidence="2">Type IX secretion system membrane protein PorP/SprF</fullName>
    </submittedName>
</protein>
<dbReference type="InterPro" id="IPR019861">
    <property type="entry name" value="PorP/SprF_Bacteroidetes"/>
</dbReference>
<feature type="compositionally biased region" description="Basic and acidic residues" evidence="1">
    <location>
        <begin position="424"/>
        <end position="441"/>
    </location>
</feature>
<dbReference type="EMBL" id="CP040710">
    <property type="protein sequence ID" value="QCW98706.1"/>
    <property type="molecule type" value="Genomic_DNA"/>
</dbReference>
<feature type="compositionally biased region" description="Basic and acidic residues" evidence="1">
    <location>
        <begin position="454"/>
        <end position="475"/>
    </location>
</feature>
<dbReference type="PANTHER" id="PTHR14383">
    <property type="entry name" value="SWAP-70 RECOMBINASE"/>
    <property type="match status" value="1"/>
</dbReference>
<feature type="compositionally biased region" description="Basic and acidic residues" evidence="1">
    <location>
        <begin position="343"/>
        <end position="417"/>
    </location>
</feature>
<feature type="region of interest" description="Disordered" evidence="1">
    <location>
        <begin position="334"/>
        <end position="577"/>
    </location>
</feature>